<protein>
    <submittedName>
        <fullName evidence="2">Uncharacterized protein</fullName>
    </submittedName>
</protein>
<reference evidence="2 3" key="1">
    <citation type="journal article" date="2013" name="Nat. Genet.">
        <title>The genome of the hydatid tapeworm Echinococcus granulosus.</title>
        <authorList>
            <person name="Zheng H."/>
            <person name="Zhang W."/>
            <person name="Zhang L."/>
            <person name="Zhang Z."/>
            <person name="Li J."/>
            <person name="Lu G."/>
            <person name="Zhu Y."/>
            <person name="Wang Y."/>
            <person name="Huang Y."/>
            <person name="Liu J."/>
            <person name="Kang H."/>
            <person name="Chen J."/>
            <person name="Wang L."/>
            <person name="Chen A."/>
            <person name="Yu S."/>
            <person name="Gao Z."/>
            <person name="Jin L."/>
            <person name="Gu W."/>
            <person name="Wang Z."/>
            <person name="Zhao L."/>
            <person name="Shi B."/>
            <person name="Wen H."/>
            <person name="Lin R."/>
            <person name="Jones M.K."/>
            <person name="Brejova B."/>
            <person name="Vinar T."/>
            <person name="Zhao G."/>
            <person name="McManus D.P."/>
            <person name="Chen Z."/>
            <person name="Zhou Y."/>
            <person name="Wang S."/>
        </authorList>
    </citation>
    <scope>NUCLEOTIDE SEQUENCE [LARGE SCALE GENOMIC DNA]</scope>
</reference>
<keyword evidence="1" id="KW-0472">Membrane</keyword>
<sequence length="166" mass="19370">MFSRLLNSKKLAEDKENIFIQYGGWSVKIVCTLIANFLVLFNKKRFIWRSVERFRDGKECDAAKAMSDVPLLNRYDTTTFSLLVEYCHHDRQPEITDYLHDTASFSSRSIALSVGAGDVSCMEEYNCRVFDCFSHYVEKFVDLHIQVGTAEITRGREVEEEREWMN</sequence>
<dbReference type="OrthoDB" id="10534678at2759"/>
<evidence type="ECO:0000256" key="1">
    <source>
        <dbReference type="SAM" id="Phobius"/>
    </source>
</evidence>
<feature type="transmembrane region" description="Helical" evidence="1">
    <location>
        <begin position="20"/>
        <end position="41"/>
    </location>
</feature>
<gene>
    <name evidence="2" type="ORF">EGR_09100</name>
</gene>
<dbReference type="EMBL" id="APAU02000132">
    <property type="protein sequence ID" value="EUB56020.1"/>
    <property type="molecule type" value="Genomic_DNA"/>
</dbReference>
<dbReference type="AlphaFoldDB" id="W6U4H7"/>
<dbReference type="RefSeq" id="XP_024347216.1">
    <property type="nucleotide sequence ID" value="XM_024498349.1"/>
</dbReference>
<comment type="caution">
    <text evidence="2">The sequence shown here is derived from an EMBL/GenBank/DDBJ whole genome shotgun (WGS) entry which is preliminary data.</text>
</comment>
<keyword evidence="1" id="KW-1133">Transmembrane helix</keyword>
<dbReference type="Proteomes" id="UP000019149">
    <property type="component" value="Unassembled WGS sequence"/>
</dbReference>
<keyword evidence="3" id="KW-1185">Reference proteome</keyword>
<name>W6U4H7_ECHGR</name>
<evidence type="ECO:0000313" key="2">
    <source>
        <dbReference type="EMBL" id="EUB56020.1"/>
    </source>
</evidence>
<keyword evidence="1" id="KW-0812">Transmembrane</keyword>
<proteinExistence type="predicted"/>
<dbReference type="CTD" id="36344815"/>
<dbReference type="KEGG" id="egl:EGR_09100"/>
<accession>W6U4H7</accession>
<organism evidence="2 3">
    <name type="scientific">Echinococcus granulosus</name>
    <name type="common">Hydatid tapeworm</name>
    <dbReference type="NCBI Taxonomy" id="6210"/>
    <lineage>
        <taxon>Eukaryota</taxon>
        <taxon>Metazoa</taxon>
        <taxon>Spiralia</taxon>
        <taxon>Lophotrochozoa</taxon>
        <taxon>Platyhelminthes</taxon>
        <taxon>Cestoda</taxon>
        <taxon>Eucestoda</taxon>
        <taxon>Cyclophyllidea</taxon>
        <taxon>Taeniidae</taxon>
        <taxon>Echinococcus</taxon>
        <taxon>Echinococcus granulosus group</taxon>
    </lineage>
</organism>
<dbReference type="GeneID" id="36344815"/>
<evidence type="ECO:0000313" key="3">
    <source>
        <dbReference type="Proteomes" id="UP000019149"/>
    </source>
</evidence>